<sequence>MPSPPVTAASTAATVIRLHTFSSVPPPVPPRPTASPAAPPSVTLGSVANQPTPLRDRTNTIAGCPDASLEDDAWGSDFDDVAYTETELAEFDVRLAREALDIANAQRHWFAPPTQERVNRD</sequence>
<dbReference type="AlphaFoldDB" id="A0AAP5EBI7"/>
<protein>
    <submittedName>
        <fullName evidence="2">Uncharacterized protein</fullName>
    </submittedName>
</protein>
<evidence type="ECO:0000313" key="2">
    <source>
        <dbReference type="EMBL" id="MDQ1109880.1"/>
    </source>
</evidence>
<feature type="compositionally biased region" description="Polar residues" evidence="1">
    <location>
        <begin position="43"/>
        <end position="52"/>
    </location>
</feature>
<evidence type="ECO:0000313" key="3">
    <source>
        <dbReference type="Proteomes" id="UP001226084"/>
    </source>
</evidence>
<dbReference type="EMBL" id="JAUTAS010000001">
    <property type="protein sequence ID" value="MDQ1109880.1"/>
    <property type="molecule type" value="Genomic_DNA"/>
</dbReference>
<gene>
    <name evidence="2" type="ORF">QE424_003039</name>
</gene>
<accession>A0AAP5EBI7</accession>
<organism evidence="2 3">
    <name type="scientific">Stenotrophomonas rhizophila</name>
    <dbReference type="NCBI Taxonomy" id="216778"/>
    <lineage>
        <taxon>Bacteria</taxon>
        <taxon>Pseudomonadati</taxon>
        <taxon>Pseudomonadota</taxon>
        <taxon>Gammaproteobacteria</taxon>
        <taxon>Lysobacterales</taxon>
        <taxon>Lysobacteraceae</taxon>
        <taxon>Stenotrophomonas</taxon>
    </lineage>
</organism>
<feature type="region of interest" description="Disordered" evidence="1">
    <location>
        <begin position="22"/>
        <end position="56"/>
    </location>
</feature>
<proteinExistence type="predicted"/>
<comment type="caution">
    <text evidence="2">The sequence shown here is derived from an EMBL/GenBank/DDBJ whole genome shotgun (WGS) entry which is preliminary data.</text>
</comment>
<feature type="compositionally biased region" description="Pro residues" evidence="1">
    <location>
        <begin position="24"/>
        <end position="39"/>
    </location>
</feature>
<evidence type="ECO:0000256" key="1">
    <source>
        <dbReference type="SAM" id="MobiDB-lite"/>
    </source>
</evidence>
<name>A0AAP5EBI7_9GAMM</name>
<reference evidence="2" key="1">
    <citation type="submission" date="2023-07" db="EMBL/GenBank/DDBJ databases">
        <title>Functional and genomic diversity of the sorghum phyllosphere microbiome.</title>
        <authorList>
            <person name="Shade A."/>
        </authorList>
    </citation>
    <scope>NUCLEOTIDE SEQUENCE</scope>
    <source>
        <strain evidence="2">SORGH_AS_0457</strain>
    </source>
</reference>
<dbReference type="Proteomes" id="UP001226084">
    <property type="component" value="Unassembled WGS sequence"/>
</dbReference>